<dbReference type="PROSITE" id="PS51257">
    <property type="entry name" value="PROKAR_LIPOPROTEIN"/>
    <property type="match status" value="1"/>
</dbReference>
<evidence type="ECO:0000313" key="2">
    <source>
        <dbReference type="EMBL" id="WXB12742.1"/>
    </source>
</evidence>
<dbReference type="EMBL" id="CP089984">
    <property type="protein sequence ID" value="WXB12742.1"/>
    <property type="molecule type" value="Genomic_DNA"/>
</dbReference>
<dbReference type="Proteomes" id="UP001370348">
    <property type="component" value="Chromosome"/>
</dbReference>
<proteinExistence type="predicted"/>
<organism evidence="2 3">
    <name type="scientific">Pendulispora albinea</name>
    <dbReference type="NCBI Taxonomy" id="2741071"/>
    <lineage>
        <taxon>Bacteria</taxon>
        <taxon>Pseudomonadati</taxon>
        <taxon>Myxococcota</taxon>
        <taxon>Myxococcia</taxon>
        <taxon>Myxococcales</taxon>
        <taxon>Sorangiineae</taxon>
        <taxon>Pendulisporaceae</taxon>
        <taxon>Pendulispora</taxon>
    </lineage>
</organism>
<gene>
    <name evidence="2" type="ORF">LZC94_33440</name>
</gene>
<dbReference type="RefSeq" id="WP_394822363.1">
    <property type="nucleotide sequence ID" value="NZ_CP089984.1"/>
</dbReference>
<name>A0ABZ2LPB6_9BACT</name>
<feature type="region of interest" description="Disordered" evidence="1">
    <location>
        <begin position="65"/>
        <end position="86"/>
    </location>
</feature>
<sequence>MTRSTFRSSRSLLALSFMLGVSALVLGCPKKKEAVVEVDAAPPTPPAPATTAPPAELVPLDQADAGFDAGVDSGPPKKPGSGMTTSQARVKQCCNAMRAQAKAMGNSPELLAFAAQCDAVAAQVGPSKGAQAPELEGLRQLLKGKAVLPPICSGF</sequence>
<reference evidence="2 3" key="1">
    <citation type="submission" date="2021-12" db="EMBL/GenBank/DDBJ databases">
        <title>Discovery of the Pendulisporaceae a myxobacterial family with distinct sporulation behavior and unique specialized metabolism.</title>
        <authorList>
            <person name="Garcia R."/>
            <person name="Popoff A."/>
            <person name="Bader C.D."/>
            <person name="Loehr J."/>
            <person name="Walesch S."/>
            <person name="Walt C."/>
            <person name="Boldt J."/>
            <person name="Bunk B."/>
            <person name="Haeckl F.J.F.P.J."/>
            <person name="Gunesch A.P."/>
            <person name="Birkelbach J."/>
            <person name="Nuebel U."/>
            <person name="Pietschmann T."/>
            <person name="Bach T."/>
            <person name="Mueller R."/>
        </authorList>
    </citation>
    <scope>NUCLEOTIDE SEQUENCE [LARGE SCALE GENOMIC DNA]</scope>
    <source>
        <strain evidence="2 3">MSr11954</strain>
    </source>
</reference>
<evidence type="ECO:0000313" key="3">
    <source>
        <dbReference type="Proteomes" id="UP001370348"/>
    </source>
</evidence>
<keyword evidence="3" id="KW-1185">Reference proteome</keyword>
<protein>
    <submittedName>
        <fullName evidence="2">Uncharacterized protein</fullName>
    </submittedName>
</protein>
<accession>A0ABZ2LPB6</accession>
<evidence type="ECO:0000256" key="1">
    <source>
        <dbReference type="SAM" id="MobiDB-lite"/>
    </source>
</evidence>